<dbReference type="Proteomes" id="UP001271769">
    <property type="component" value="Unassembled WGS sequence"/>
</dbReference>
<protein>
    <submittedName>
        <fullName evidence="2">DUF3325 family protein</fullName>
    </submittedName>
</protein>
<feature type="transmembrane region" description="Helical" evidence="1">
    <location>
        <begin position="64"/>
        <end position="83"/>
    </location>
</feature>
<dbReference type="RefSeq" id="WP_320502179.1">
    <property type="nucleotide sequence ID" value="NZ_JAXCLX010000003.1"/>
</dbReference>
<proteinExistence type="predicted"/>
<keyword evidence="1" id="KW-1133">Transmembrane helix</keyword>
<organism evidence="2 3">
    <name type="scientific">Dongia rigui</name>
    <dbReference type="NCBI Taxonomy" id="940149"/>
    <lineage>
        <taxon>Bacteria</taxon>
        <taxon>Pseudomonadati</taxon>
        <taxon>Pseudomonadota</taxon>
        <taxon>Alphaproteobacteria</taxon>
        <taxon>Rhodospirillales</taxon>
        <taxon>Dongiaceae</taxon>
        <taxon>Dongia</taxon>
    </lineage>
</organism>
<dbReference type="EMBL" id="JAXCLX010000003">
    <property type="protein sequence ID" value="MDY0873705.1"/>
    <property type="molecule type" value="Genomic_DNA"/>
</dbReference>
<sequence length="106" mass="11435">MSLLAATSAAVGFMAVALAMQRHAGLIPALTLPWRRRMRAIGGILLALSLGLCLMVWPVKMAWVAWLGLLTTGALAAVLLITWRSGAKKTPAPVRARAFRGARFRR</sequence>
<evidence type="ECO:0000313" key="3">
    <source>
        <dbReference type="Proteomes" id="UP001271769"/>
    </source>
</evidence>
<dbReference type="InterPro" id="IPR021762">
    <property type="entry name" value="DUF3325"/>
</dbReference>
<evidence type="ECO:0000256" key="1">
    <source>
        <dbReference type="SAM" id="Phobius"/>
    </source>
</evidence>
<gene>
    <name evidence="2" type="ORF">SMD31_17325</name>
</gene>
<dbReference type="Pfam" id="PF11804">
    <property type="entry name" value="DUF3325"/>
    <property type="match status" value="1"/>
</dbReference>
<evidence type="ECO:0000313" key="2">
    <source>
        <dbReference type="EMBL" id="MDY0873705.1"/>
    </source>
</evidence>
<comment type="caution">
    <text evidence="2">The sequence shown here is derived from an EMBL/GenBank/DDBJ whole genome shotgun (WGS) entry which is preliminary data.</text>
</comment>
<reference evidence="2 3" key="1">
    <citation type="journal article" date="2013" name="Antonie Van Leeuwenhoek">
        <title>Dongia rigui sp. nov., isolated from freshwater of a large wetland in Korea.</title>
        <authorList>
            <person name="Baik K.S."/>
            <person name="Hwang Y.M."/>
            <person name="Choi J.S."/>
            <person name="Kwon J."/>
            <person name="Seong C.N."/>
        </authorList>
    </citation>
    <scope>NUCLEOTIDE SEQUENCE [LARGE SCALE GENOMIC DNA]</scope>
    <source>
        <strain evidence="2 3">04SU4-P</strain>
    </source>
</reference>
<feature type="transmembrane region" description="Helical" evidence="1">
    <location>
        <begin position="38"/>
        <end position="57"/>
    </location>
</feature>
<keyword evidence="1" id="KW-0472">Membrane</keyword>
<accession>A0ABU5E2A2</accession>
<keyword evidence="1" id="KW-0812">Transmembrane</keyword>
<name>A0ABU5E2A2_9PROT</name>
<keyword evidence="3" id="KW-1185">Reference proteome</keyword>